<dbReference type="InterPro" id="IPR006683">
    <property type="entry name" value="Thioestr_dom"/>
</dbReference>
<dbReference type="RefSeq" id="WP_008718199.1">
    <property type="nucleotide sequence ID" value="NZ_JBBMFM010000098.1"/>
</dbReference>
<organism evidence="5 6">
    <name type="scientific">Enterocloster hominis</name>
    <name type="common">ex Hitch et al. 2024</name>
    <dbReference type="NCBI Taxonomy" id="1917870"/>
    <lineage>
        <taxon>Bacteria</taxon>
        <taxon>Bacillati</taxon>
        <taxon>Bacillota</taxon>
        <taxon>Clostridia</taxon>
        <taxon>Lachnospirales</taxon>
        <taxon>Lachnospiraceae</taxon>
        <taxon>Enterocloster</taxon>
    </lineage>
</organism>
<evidence type="ECO:0000256" key="1">
    <source>
        <dbReference type="ARBA" id="ARBA00010458"/>
    </source>
</evidence>
<accession>A0ABV1DAB6</accession>
<sequence length="134" mass="14543">MMSDMTIMTRAVMPSMTNFRGVLFGGMLMEWMDEVAGIAAKRFAGPEVTTAAVEGMKFLRPIPVGAFIEVAGAVTAVGNTSLRVKIDVSMDSQHRGVRGDEKVDKVLVAEALFVYVALDEMGKPRTIEKEISNT</sequence>
<dbReference type="InterPro" id="IPR029069">
    <property type="entry name" value="HotDog_dom_sf"/>
</dbReference>
<protein>
    <submittedName>
        <fullName evidence="5">Acyl-CoA thioesterase</fullName>
    </submittedName>
</protein>
<dbReference type="PANTHER" id="PTHR11049">
    <property type="entry name" value="ACYL COENZYME A THIOESTER HYDROLASE"/>
    <property type="match status" value="1"/>
</dbReference>
<keyword evidence="6" id="KW-1185">Reference proteome</keyword>
<dbReference type="InterPro" id="IPR033120">
    <property type="entry name" value="HOTDOG_ACOT"/>
</dbReference>
<dbReference type="PROSITE" id="PS51770">
    <property type="entry name" value="HOTDOG_ACOT"/>
    <property type="match status" value="1"/>
</dbReference>
<dbReference type="InterPro" id="IPR040170">
    <property type="entry name" value="Cytosol_ACT"/>
</dbReference>
<dbReference type="Gene3D" id="3.10.129.10">
    <property type="entry name" value="Hotdog Thioesterase"/>
    <property type="match status" value="1"/>
</dbReference>
<comment type="similarity">
    <text evidence="1">Belongs to the acyl coenzyme A hydrolase family.</text>
</comment>
<keyword evidence="2 3" id="KW-0378">Hydrolase</keyword>
<comment type="caution">
    <text evidence="5">The sequence shown here is derived from an EMBL/GenBank/DDBJ whole genome shotgun (WGS) entry which is preliminary data.</text>
</comment>
<dbReference type="EMBL" id="JBBMFM010000098">
    <property type="protein sequence ID" value="MEQ2427311.1"/>
    <property type="molecule type" value="Genomic_DNA"/>
</dbReference>
<proteinExistence type="inferred from homology"/>
<evidence type="ECO:0000313" key="6">
    <source>
        <dbReference type="Proteomes" id="UP001454086"/>
    </source>
</evidence>
<dbReference type="Proteomes" id="UP001454086">
    <property type="component" value="Unassembled WGS sequence"/>
</dbReference>
<dbReference type="SUPFAM" id="SSF54637">
    <property type="entry name" value="Thioesterase/thiol ester dehydrase-isomerase"/>
    <property type="match status" value="1"/>
</dbReference>
<evidence type="ECO:0000259" key="4">
    <source>
        <dbReference type="PROSITE" id="PS51770"/>
    </source>
</evidence>
<evidence type="ECO:0000256" key="3">
    <source>
        <dbReference type="PROSITE-ProRule" id="PRU01106"/>
    </source>
</evidence>
<dbReference type="Pfam" id="PF03061">
    <property type="entry name" value="4HBT"/>
    <property type="match status" value="1"/>
</dbReference>
<gene>
    <name evidence="5" type="ORF">WMQ36_20305</name>
</gene>
<reference evidence="5 6" key="1">
    <citation type="submission" date="2024-03" db="EMBL/GenBank/DDBJ databases">
        <title>Human intestinal bacterial collection.</title>
        <authorList>
            <person name="Pauvert C."/>
            <person name="Hitch T.C.A."/>
            <person name="Clavel T."/>
        </authorList>
    </citation>
    <scope>NUCLEOTIDE SEQUENCE [LARGE SCALE GENOMIC DNA]</scope>
    <source>
        <strain evidence="5 6">CLA-SR-H021</strain>
    </source>
</reference>
<dbReference type="CDD" id="cd03442">
    <property type="entry name" value="BFIT_BACH"/>
    <property type="match status" value="1"/>
</dbReference>
<name>A0ABV1DAB6_9FIRM</name>
<evidence type="ECO:0000256" key="2">
    <source>
        <dbReference type="ARBA" id="ARBA00022801"/>
    </source>
</evidence>
<feature type="domain" description="HotDog ACOT-type" evidence="4">
    <location>
        <begin position="2"/>
        <end position="121"/>
    </location>
</feature>
<evidence type="ECO:0000313" key="5">
    <source>
        <dbReference type="EMBL" id="MEQ2427311.1"/>
    </source>
</evidence>